<sequence length="62" mass="7266">MGESNKTLFIVIWVITFFPCYRMARKAGFGWPMAIFLSIPVIHYISLYFFAFKKWPTLPNAS</sequence>
<proteinExistence type="predicted"/>
<comment type="caution">
    <text evidence="2">The sequence shown here is derived from an EMBL/GenBank/DDBJ whole genome shotgun (WGS) entry which is preliminary data.</text>
</comment>
<organism evidence="2 3">
    <name type="scientific">Pectobacterium zantedeschiae</name>
    <dbReference type="NCBI Taxonomy" id="2034769"/>
    <lineage>
        <taxon>Bacteria</taxon>
        <taxon>Pseudomonadati</taxon>
        <taxon>Pseudomonadota</taxon>
        <taxon>Gammaproteobacteria</taxon>
        <taxon>Enterobacterales</taxon>
        <taxon>Pectobacteriaceae</taxon>
        <taxon>Pectobacterium</taxon>
    </lineage>
</organism>
<name>A0A9X8JIR0_9GAMM</name>
<feature type="transmembrane region" description="Helical" evidence="1">
    <location>
        <begin position="7"/>
        <end position="24"/>
    </location>
</feature>
<accession>A0A9X8JIR0</accession>
<dbReference type="AlphaFoldDB" id="A0A9X8JIR0"/>
<gene>
    <name evidence="2" type="ORF">CLR69_06165</name>
</gene>
<dbReference type="OrthoDB" id="123194at2"/>
<keyword evidence="1" id="KW-0812">Transmembrane</keyword>
<evidence type="ECO:0000256" key="1">
    <source>
        <dbReference type="SAM" id="Phobius"/>
    </source>
</evidence>
<dbReference type="EMBL" id="NWTM01000001">
    <property type="protein sequence ID" value="RYC44600.1"/>
    <property type="molecule type" value="Genomic_DNA"/>
</dbReference>
<reference evidence="2 3" key="1">
    <citation type="journal article" date="2018" name="Syst. Appl. Microbiol.">
        <title>Pectobacterium zantedeschiae sp. nov. a new species of a soft rot pathogen isolated from Calla lily (Zantedeschia spp.).</title>
        <authorList>
            <person name="Waleron M."/>
            <person name="Misztak A."/>
            <person name="Waleron M."/>
            <person name="Franczuk M."/>
            <person name="Jonca J."/>
            <person name="Wielgomas B."/>
            <person name="Mikicinski A."/>
            <person name="Popovic T."/>
            <person name="Waleron K."/>
        </authorList>
    </citation>
    <scope>NUCLEOTIDE SEQUENCE [LARGE SCALE GENOMIC DNA]</scope>
    <source>
        <strain evidence="2 3">9M</strain>
    </source>
</reference>
<keyword evidence="1" id="KW-1133">Transmembrane helix</keyword>
<feature type="transmembrane region" description="Helical" evidence="1">
    <location>
        <begin position="30"/>
        <end position="52"/>
    </location>
</feature>
<protein>
    <submittedName>
        <fullName evidence="2">Uncharacterized protein</fullName>
    </submittedName>
</protein>
<dbReference type="Proteomes" id="UP001138460">
    <property type="component" value="Unassembled WGS sequence"/>
</dbReference>
<evidence type="ECO:0000313" key="3">
    <source>
        <dbReference type="Proteomes" id="UP001138460"/>
    </source>
</evidence>
<evidence type="ECO:0000313" key="2">
    <source>
        <dbReference type="EMBL" id="RYC44600.1"/>
    </source>
</evidence>
<keyword evidence="3" id="KW-1185">Reference proteome</keyword>
<keyword evidence="1" id="KW-0472">Membrane</keyword>